<evidence type="ECO:0000313" key="3">
    <source>
        <dbReference type="EnsemblPlants" id="AET6Gv20772500.1"/>
    </source>
</evidence>
<organism evidence="3 4">
    <name type="scientific">Aegilops tauschii subsp. strangulata</name>
    <name type="common">Goatgrass</name>
    <dbReference type="NCBI Taxonomy" id="200361"/>
    <lineage>
        <taxon>Eukaryota</taxon>
        <taxon>Viridiplantae</taxon>
        <taxon>Streptophyta</taxon>
        <taxon>Embryophyta</taxon>
        <taxon>Tracheophyta</taxon>
        <taxon>Spermatophyta</taxon>
        <taxon>Magnoliopsida</taxon>
        <taxon>Liliopsida</taxon>
        <taxon>Poales</taxon>
        <taxon>Poaceae</taxon>
        <taxon>BOP clade</taxon>
        <taxon>Pooideae</taxon>
        <taxon>Triticodae</taxon>
        <taxon>Triticeae</taxon>
        <taxon>Triticinae</taxon>
        <taxon>Aegilops</taxon>
    </lineage>
</organism>
<keyword evidence="2" id="KW-0732">Signal</keyword>
<reference evidence="4" key="2">
    <citation type="journal article" date="2017" name="Nat. Plants">
        <title>The Aegilops tauschii genome reveals multiple impacts of transposons.</title>
        <authorList>
            <person name="Zhao G."/>
            <person name="Zou C."/>
            <person name="Li K."/>
            <person name="Wang K."/>
            <person name="Li T."/>
            <person name="Gao L."/>
            <person name="Zhang X."/>
            <person name="Wang H."/>
            <person name="Yang Z."/>
            <person name="Liu X."/>
            <person name="Jiang W."/>
            <person name="Mao L."/>
            <person name="Kong X."/>
            <person name="Jiao Y."/>
            <person name="Jia J."/>
        </authorList>
    </citation>
    <scope>NUCLEOTIDE SEQUENCE [LARGE SCALE GENOMIC DNA]</scope>
    <source>
        <strain evidence="4">cv. AL8/78</strain>
    </source>
</reference>
<proteinExistence type="predicted"/>
<name>A0A453PLI9_AEGTS</name>
<feature type="region of interest" description="Disordered" evidence="1">
    <location>
        <begin position="21"/>
        <end position="83"/>
    </location>
</feature>
<sequence>MTGKLAVAMLFVLVATSGPWTRASARPLQGDQVHAGEPSSGGSVDAMPPLPTHWRRHVLSQLEETGPAGCPKTHDPNKPCPSP</sequence>
<protein>
    <submittedName>
        <fullName evidence="3">Uncharacterized protein</fullName>
    </submittedName>
</protein>
<evidence type="ECO:0000256" key="1">
    <source>
        <dbReference type="SAM" id="MobiDB-lite"/>
    </source>
</evidence>
<reference evidence="4" key="1">
    <citation type="journal article" date="2014" name="Science">
        <title>Ancient hybridizations among the ancestral genomes of bread wheat.</title>
        <authorList>
            <consortium name="International Wheat Genome Sequencing Consortium,"/>
            <person name="Marcussen T."/>
            <person name="Sandve S.R."/>
            <person name="Heier L."/>
            <person name="Spannagl M."/>
            <person name="Pfeifer M."/>
            <person name="Jakobsen K.S."/>
            <person name="Wulff B.B."/>
            <person name="Steuernagel B."/>
            <person name="Mayer K.F."/>
            <person name="Olsen O.A."/>
        </authorList>
    </citation>
    <scope>NUCLEOTIDE SEQUENCE [LARGE SCALE GENOMIC DNA]</scope>
    <source>
        <strain evidence="4">cv. AL8/78</strain>
    </source>
</reference>
<dbReference type="Gramene" id="AET6Gv20772500.1">
    <property type="protein sequence ID" value="AET6Gv20772500.1"/>
    <property type="gene ID" value="AET6Gv20772500"/>
</dbReference>
<evidence type="ECO:0000313" key="4">
    <source>
        <dbReference type="Proteomes" id="UP000015105"/>
    </source>
</evidence>
<evidence type="ECO:0000256" key="2">
    <source>
        <dbReference type="SAM" id="SignalP"/>
    </source>
</evidence>
<keyword evidence="4" id="KW-1185">Reference proteome</keyword>
<reference evidence="3" key="3">
    <citation type="journal article" date="2017" name="Nature">
        <title>Genome sequence of the progenitor of the wheat D genome Aegilops tauschii.</title>
        <authorList>
            <person name="Luo M.C."/>
            <person name="Gu Y.Q."/>
            <person name="Puiu D."/>
            <person name="Wang H."/>
            <person name="Twardziok S.O."/>
            <person name="Deal K.R."/>
            <person name="Huo N."/>
            <person name="Zhu T."/>
            <person name="Wang L."/>
            <person name="Wang Y."/>
            <person name="McGuire P.E."/>
            <person name="Liu S."/>
            <person name="Long H."/>
            <person name="Ramasamy R.K."/>
            <person name="Rodriguez J.C."/>
            <person name="Van S.L."/>
            <person name="Yuan L."/>
            <person name="Wang Z."/>
            <person name="Xia Z."/>
            <person name="Xiao L."/>
            <person name="Anderson O.D."/>
            <person name="Ouyang S."/>
            <person name="Liang Y."/>
            <person name="Zimin A.V."/>
            <person name="Pertea G."/>
            <person name="Qi P."/>
            <person name="Bennetzen J.L."/>
            <person name="Dai X."/>
            <person name="Dawson M.W."/>
            <person name="Muller H.G."/>
            <person name="Kugler K."/>
            <person name="Rivarola-Duarte L."/>
            <person name="Spannagl M."/>
            <person name="Mayer K.F.X."/>
            <person name="Lu F.H."/>
            <person name="Bevan M.W."/>
            <person name="Leroy P."/>
            <person name="Li P."/>
            <person name="You F.M."/>
            <person name="Sun Q."/>
            <person name="Liu Z."/>
            <person name="Lyons E."/>
            <person name="Wicker T."/>
            <person name="Salzberg S.L."/>
            <person name="Devos K.M."/>
            <person name="Dvorak J."/>
        </authorList>
    </citation>
    <scope>NUCLEOTIDE SEQUENCE [LARGE SCALE GENOMIC DNA]</scope>
    <source>
        <strain evidence="3">cv. AL8/78</strain>
    </source>
</reference>
<dbReference type="EnsemblPlants" id="AET6Gv20772500.1">
    <property type="protein sequence ID" value="AET6Gv20772500.1"/>
    <property type="gene ID" value="AET6Gv20772500"/>
</dbReference>
<feature type="chain" id="PRO_5019171963" evidence="2">
    <location>
        <begin position="26"/>
        <end position="83"/>
    </location>
</feature>
<accession>A0A453PLI9</accession>
<reference evidence="3" key="5">
    <citation type="journal article" date="2021" name="G3 (Bethesda)">
        <title>Aegilops tauschii genome assembly Aet v5.0 features greater sequence contiguity and improved annotation.</title>
        <authorList>
            <person name="Wang L."/>
            <person name="Zhu T."/>
            <person name="Rodriguez J.C."/>
            <person name="Deal K.R."/>
            <person name="Dubcovsky J."/>
            <person name="McGuire P.E."/>
            <person name="Lux T."/>
            <person name="Spannagl M."/>
            <person name="Mayer K.F.X."/>
            <person name="Baldrich P."/>
            <person name="Meyers B.C."/>
            <person name="Huo N."/>
            <person name="Gu Y.Q."/>
            <person name="Zhou H."/>
            <person name="Devos K.M."/>
            <person name="Bennetzen J.L."/>
            <person name="Unver T."/>
            <person name="Budak H."/>
            <person name="Gulick P.J."/>
            <person name="Galiba G."/>
            <person name="Kalapos B."/>
            <person name="Nelson D.R."/>
            <person name="Li P."/>
            <person name="You F.M."/>
            <person name="Luo M.C."/>
            <person name="Dvorak J."/>
        </authorList>
    </citation>
    <scope>NUCLEOTIDE SEQUENCE [LARGE SCALE GENOMIC DNA]</scope>
    <source>
        <strain evidence="3">cv. AL8/78</strain>
    </source>
</reference>
<dbReference type="AlphaFoldDB" id="A0A453PLI9"/>
<feature type="signal peptide" evidence="2">
    <location>
        <begin position="1"/>
        <end position="25"/>
    </location>
</feature>
<reference evidence="3" key="4">
    <citation type="submission" date="2019-03" db="UniProtKB">
        <authorList>
            <consortium name="EnsemblPlants"/>
        </authorList>
    </citation>
    <scope>IDENTIFICATION</scope>
</reference>
<dbReference type="Proteomes" id="UP000015105">
    <property type="component" value="Chromosome 6D"/>
</dbReference>